<accession>A0ABM8DYN2</accession>
<organism evidence="3 4">
    <name type="scientific">Microbacterium terricola</name>
    <dbReference type="NCBI Taxonomy" id="344163"/>
    <lineage>
        <taxon>Bacteria</taxon>
        <taxon>Bacillati</taxon>
        <taxon>Actinomycetota</taxon>
        <taxon>Actinomycetes</taxon>
        <taxon>Micrococcales</taxon>
        <taxon>Microbacteriaceae</taxon>
        <taxon>Microbacterium</taxon>
    </lineage>
</organism>
<dbReference type="Gene3D" id="1.10.30.50">
    <property type="match status" value="1"/>
</dbReference>
<keyword evidence="4" id="KW-1185">Reference proteome</keyword>
<feature type="domain" description="DUF222" evidence="2">
    <location>
        <begin position="40"/>
        <end position="365"/>
    </location>
</feature>
<dbReference type="CDD" id="cd00085">
    <property type="entry name" value="HNHc"/>
    <property type="match status" value="1"/>
</dbReference>
<evidence type="ECO:0000256" key="1">
    <source>
        <dbReference type="SAM" id="MobiDB-lite"/>
    </source>
</evidence>
<evidence type="ECO:0000313" key="3">
    <source>
        <dbReference type="EMBL" id="BDV30641.1"/>
    </source>
</evidence>
<protein>
    <recommendedName>
        <fullName evidence="2">DUF222 domain-containing protein</fullName>
    </recommendedName>
</protein>
<gene>
    <name evidence="3" type="ORF">Microterr_13010</name>
</gene>
<dbReference type="InterPro" id="IPR003870">
    <property type="entry name" value="DUF222"/>
</dbReference>
<evidence type="ECO:0000259" key="2">
    <source>
        <dbReference type="Pfam" id="PF02720"/>
    </source>
</evidence>
<dbReference type="InterPro" id="IPR003615">
    <property type="entry name" value="HNH_nuc"/>
</dbReference>
<name>A0ABM8DYN2_9MICO</name>
<dbReference type="EMBL" id="AP027141">
    <property type="protein sequence ID" value="BDV30641.1"/>
    <property type="molecule type" value="Genomic_DNA"/>
</dbReference>
<dbReference type="Proteomes" id="UP001317779">
    <property type="component" value="Chromosome"/>
</dbReference>
<sequence>MPEGPVGPVPGVSAAGAAERGRVVSRRVEQFVDEFVALRRQRARVEAAEIRLLARVGTLVAEVAGTGRATVGEMARRSLVAELACAVRMSEWTVTRLLTEATDLCARFGPVVDAVERGEISRQHAAVIHDAGDRIDDHTDRAAYIRAALDRAVGVTPGRLGPVVRVLAERFLHRTLAERHADAAGTRRVDVSDLADGMAALTLIAEAALVHGIEARLTDQARALRNDSTDTTSDTDSDGDAADRAHTSGDGTADADPRTMDQLRADIVTDLLLTGTPDRAVAGDGIGGIRATVQVTIPVLTMTGAGTEPCLLAGHGPISPDTARILAAQSPVWERVFTDPATGQILAVDRYRPTAAITRFLQVRDEHCRFPGCRRRAHRCDIDHTHDYATGGKTTVCNLAHLCKRHHTLKHAAPWTVQQIAAGVLVWTSPSGRKHTDRPEPQVRFVPDEPLLTRRRYLDTPWLTPPDQYADAIDF</sequence>
<proteinExistence type="predicted"/>
<reference evidence="3 4" key="1">
    <citation type="submission" date="2022-12" db="EMBL/GenBank/DDBJ databases">
        <title>Microbacterium terricola strain KV-448 chromosome, complete genome.</title>
        <authorList>
            <person name="Oshima T."/>
            <person name="Moriya T."/>
            <person name="Bessho Y."/>
        </authorList>
    </citation>
    <scope>NUCLEOTIDE SEQUENCE [LARGE SCALE GENOMIC DNA]</scope>
    <source>
        <strain evidence="3 4">KV-448</strain>
    </source>
</reference>
<feature type="region of interest" description="Disordered" evidence="1">
    <location>
        <begin position="224"/>
        <end position="259"/>
    </location>
</feature>
<dbReference type="Pfam" id="PF02720">
    <property type="entry name" value="DUF222"/>
    <property type="match status" value="1"/>
</dbReference>
<evidence type="ECO:0000313" key="4">
    <source>
        <dbReference type="Proteomes" id="UP001317779"/>
    </source>
</evidence>